<gene>
    <name evidence="1" type="ORF">TVAG_083760</name>
</gene>
<dbReference type="InterPro" id="IPR010684">
    <property type="entry name" value="RNA_pol_II_trans_fac_SIII_A"/>
</dbReference>
<reference evidence="1" key="1">
    <citation type="submission" date="2006-10" db="EMBL/GenBank/DDBJ databases">
        <authorList>
            <person name="Amadeo P."/>
            <person name="Zhao Q."/>
            <person name="Wortman J."/>
            <person name="Fraser-Liggett C."/>
            <person name="Carlton J."/>
        </authorList>
    </citation>
    <scope>NUCLEOTIDE SEQUENCE</scope>
    <source>
        <strain evidence="1">G3</strain>
    </source>
</reference>
<dbReference type="SMR" id="A2DMA0"/>
<dbReference type="VEuPathDB" id="TrichDB:TVAGG3_0983540"/>
<accession>A2DMA0</accession>
<dbReference type="GO" id="GO:0070449">
    <property type="term" value="C:elongin complex"/>
    <property type="evidence" value="ECO:0007669"/>
    <property type="project" value="InterPro"/>
</dbReference>
<dbReference type="Proteomes" id="UP000001542">
    <property type="component" value="Unassembled WGS sequence"/>
</dbReference>
<protein>
    <submittedName>
        <fullName evidence="1">Uncharacterized protein</fullName>
    </submittedName>
</protein>
<dbReference type="Pfam" id="PF06881">
    <property type="entry name" value="Elongin_A"/>
    <property type="match status" value="1"/>
</dbReference>
<name>A2DMA0_TRIV3</name>
<dbReference type="VEuPathDB" id="TrichDB:TVAG_083760"/>
<organism evidence="1 2">
    <name type="scientific">Trichomonas vaginalis (strain ATCC PRA-98 / G3)</name>
    <dbReference type="NCBI Taxonomy" id="412133"/>
    <lineage>
        <taxon>Eukaryota</taxon>
        <taxon>Metamonada</taxon>
        <taxon>Parabasalia</taxon>
        <taxon>Trichomonadida</taxon>
        <taxon>Trichomonadidae</taxon>
        <taxon>Trichomonas</taxon>
    </lineage>
</organism>
<evidence type="ECO:0000313" key="2">
    <source>
        <dbReference type="Proteomes" id="UP000001542"/>
    </source>
</evidence>
<dbReference type="InParanoid" id="A2DMA0"/>
<proteinExistence type="predicted"/>
<sequence>MQFLPPHLSNEIIINIQTVDVLKRVYLSNKDYIQIDKMFNSAWKKFVNNKFLHGKASDDMLSDGQNWYDYYCMLEKKKEEELEQTRARPVEKVKKESKIVDGTARAHGHYVSSKSTTITEKNPHLRELYRKMQKYNIK</sequence>
<dbReference type="GO" id="GO:0006368">
    <property type="term" value="P:transcription elongation by RNA polymerase II"/>
    <property type="evidence" value="ECO:0007669"/>
    <property type="project" value="InterPro"/>
</dbReference>
<reference evidence="1" key="2">
    <citation type="journal article" date="2007" name="Science">
        <title>Draft genome sequence of the sexually transmitted pathogen Trichomonas vaginalis.</title>
        <authorList>
            <person name="Carlton J.M."/>
            <person name="Hirt R.P."/>
            <person name="Silva J.C."/>
            <person name="Delcher A.L."/>
            <person name="Schatz M."/>
            <person name="Zhao Q."/>
            <person name="Wortman J.R."/>
            <person name="Bidwell S.L."/>
            <person name="Alsmark U.C.M."/>
            <person name="Besteiro S."/>
            <person name="Sicheritz-Ponten T."/>
            <person name="Noel C.J."/>
            <person name="Dacks J.B."/>
            <person name="Foster P.G."/>
            <person name="Simillion C."/>
            <person name="Van de Peer Y."/>
            <person name="Miranda-Saavedra D."/>
            <person name="Barton G.J."/>
            <person name="Westrop G.D."/>
            <person name="Mueller S."/>
            <person name="Dessi D."/>
            <person name="Fiori P.L."/>
            <person name="Ren Q."/>
            <person name="Paulsen I."/>
            <person name="Zhang H."/>
            <person name="Bastida-Corcuera F.D."/>
            <person name="Simoes-Barbosa A."/>
            <person name="Brown M.T."/>
            <person name="Hayes R.D."/>
            <person name="Mukherjee M."/>
            <person name="Okumura C.Y."/>
            <person name="Schneider R."/>
            <person name="Smith A.J."/>
            <person name="Vanacova S."/>
            <person name="Villalvazo M."/>
            <person name="Haas B.J."/>
            <person name="Pertea M."/>
            <person name="Feldblyum T.V."/>
            <person name="Utterback T.R."/>
            <person name="Shu C.L."/>
            <person name="Osoegawa K."/>
            <person name="de Jong P.J."/>
            <person name="Hrdy I."/>
            <person name="Horvathova L."/>
            <person name="Zubacova Z."/>
            <person name="Dolezal P."/>
            <person name="Malik S.B."/>
            <person name="Logsdon J.M. Jr."/>
            <person name="Henze K."/>
            <person name="Gupta A."/>
            <person name="Wang C.C."/>
            <person name="Dunne R.L."/>
            <person name="Upcroft J.A."/>
            <person name="Upcroft P."/>
            <person name="White O."/>
            <person name="Salzberg S.L."/>
            <person name="Tang P."/>
            <person name="Chiu C.-H."/>
            <person name="Lee Y.-S."/>
            <person name="Embley T.M."/>
            <person name="Coombs G.H."/>
            <person name="Mottram J.C."/>
            <person name="Tachezy J."/>
            <person name="Fraser-Liggett C.M."/>
            <person name="Johnson P.J."/>
        </authorList>
    </citation>
    <scope>NUCLEOTIDE SEQUENCE [LARGE SCALE GENOMIC DNA]</scope>
    <source>
        <strain evidence="1">G3</strain>
    </source>
</reference>
<dbReference type="KEGG" id="tva:5464030"/>
<dbReference type="RefSeq" id="XP_001579506.1">
    <property type="nucleotide sequence ID" value="XM_001579456.1"/>
</dbReference>
<keyword evidence="2" id="KW-1185">Reference proteome</keyword>
<dbReference type="EMBL" id="DS113218">
    <property type="protein sequence ID" value="EAY18520.1"/>
    <property type="molecule type" value="Genomic_DNA"/>
</dbReference>
<evidence type="ECO:0000313" key="1">
    <source>
        <dbReference type="EMBL" id="EAY18520.1"/>
    </source>
</evidence>
<dbReference type="AlphaFoldDB" id="A2DMA0"/>